<accession>A0A1T5DE53</accession>
<dbReference type="PANTHER" id="PTHR42855:SF2">
    <property type="entry name" value="DRUG RESISTANCE ABC TRANSPORTER,ATP-BINDING PROTEIN"/>
    <property type="match status" value="1"/>
</dbReference>
<dbReference type="EMBL" id="FUYQ01000018">
    <property type="protein sequence ID" value="SKB69989.1"/>
    <property type="molecule type" value="Genomic_DNA"/>
</dbReference>
<dbReference type="InterPro" id="IPR003439">
    <property type="entry name" value="ABC_transporter-like_ATP-bd"/>
</dbReference>
<feature type="compositionally biased region" description="Basic and acidic residues" evidence="4">
    <location>
        <begin position="254"/>
        <end position="275"/>
    </location>
</feature>
<evidence type="ECO:0000256" key="1">
    <source>
        <dbReference type="ARBA" id="ARBA00022741"/>
    </source>
</evidence>
<dbReference type="InterPro" id="IPR051309">
    <property type="entry name" value="ABCF_ATPase"/>
</dbReference>
<keyword evidence="2" id="KW-0067">ATP-binding</keyword>
<organism evidence="6 7">
    <name type="scientific">Parabacteroides chartae</name>
    <dbReference type="NCBI Taxonomy" id="1037355"/>
    <lineage>
        <taxon>Bacteria</taxon>
        <taxon>Pseudomonadati</taxon>
        <taxon>Bacteroidota</taxon>
        <taxon>Bacteroidia</taxon>
        <taxon>Bacteroidales</taxon>
        <taxon>Tannerellaceae</taxon>
        <taxon>Parabacteroides</taxon>
    </lineage>
</organism>
<dbReference type="SUPFAM" id="SSF52540">
    <property type="entry name" value="P-loop containing nucleoside triphosphate hydrolases"/>
    <property type="match status" value="2"/>
</dbReference>
<feature type="domain" description="ABC transporter" evidence="5">
    <location>
        <begin position="336"/>
        <end position="527"/>
    </location>
</feature>
<dbReference type="AlphaFoldDB" id="A0A1T5DE53"/>
<evidence type="ECO:0000313" key="7">
    <source>
        <dbReference type="Proteomes" id="UP000190852"/>
    </source>
</evidence>
<dbReference type="CDD" id="cd03221">
    <property type="entry name" value="ABCF_EF-3"/>
    <property type="match status" value="2"/>
</dbReference>
<dbReference type="Proteomes" id="UP000190852">
    <property type="component" value="Unassembled WGS sequence"/>
</dbReference>
<dbReference type="InterPro" id="IPR027417">
    <property type="entry name" value="P-loop_NTPase"/>
</dbReference>
<keyword evidence="7" id="KW-1185">Reference proteome</keyword>
<sequence length="527" mass="59339">MSIIISDLSYRYPNQLPLFEHLNLSVGTNRKISVIGNNGCGKSTLLKLIAGGLSLQQGSIQLASTPYVVPQQTIDTNRTIAQVLAVSSKLEAIKAITNGSMDESHFEILGDDWDIESRCVSAFTYWSIPHLDLSTPLNQLSGGEKTKVYLAGMMINAPDIVLLDEPTNHLDSTSRELLYDYLSQIKSTCVVVSHDTTLLDQFDITCELSAKGIKRYGGNYTFYKEQKTLEIEALNENIETEERMLRLARKKIQKEKEKQDKRNNQGEKNKKELPRIARKTALNRGEQTGARLKEVHSQLIHENEERLKKLRNEQQIYAELKIDLSDSNLHKGKLLVKAEQINHSYSGDNLLWIESLDLSLYSGTRCLVKGKNGSGKTTLVNILTGGLCPSHGQISIGDFTYAYLDQEYNLVHKNCTILELAESNNQRNLPMHELRMLLNRSLFTAESLAKNCLELSGGEKMRLSILMLILRKQAPDLLILDEPTNNIDLASIHILTQTIKSFKGSLLVISHDREFIEEIGINMEIEL</sequence>
<protein>
    <submittedName>
        <fullName evidence="6">ATPase components of ABC transporters with duplicated ATPase domains</fullName>
    </submittedName>
</protein>
<dbReference type="InterPro" id="IPR017871">
    <property type="entry name" value="ABC_transporter-like_CS"/>
</dbReference>
<dbReference type="PROSITE" id="PS00211">
    <property type="entry name" value="ABC_TRANSPORTER_1"/>
    <property type="match status" value="1"/>
</dbReference>
<feature type="domain" description="ABC transporter" evidence="5">
    <location>
        <begin position="3"/>
        <end position="235"/>
    </location>
</feature>
<dbReference type="PANTHER" id="PTHR42855">
    <property type="entry name" value="ABC TRANSPORTER ATP-BINDING SUBUNIT"/>
    <property type="match status" value="1"/>
</dbReference>
<keyword evidence="1" id="KW-0547">Nucleotide-binding</keyword>
<dbReference type="RefSeq" id="WP_079683863.1">
    <property type="nucleotide sequence ID" value="NZ_FUYQ01000018.1"/>
</dbReference>
<proteinExistence type="predicted"/>
<dbReference type="Gene3D" id="3.40.50.300">
    <property type="entry name" value="P-loop containing nucleotide triphosphate hydrolases"/>
    <property type="match status" value="2"/>
</dbReference>
<dbReference type="InterPro" id="IPR003593">
    <property type="entry name" value="AAA+_ATPase"/>
</dbReference>
<reference evidence="7" key="1">
    <citation type="submission" date="2017-02" db="EMBL/GenBank/DDBJ databases">
        <authorList>
            <person name="Varghese N."/>
            <person name="Submissions S."/>
        </authorList>
    </citation>
    <scope>NUCLEOTIDE SEQUENCE [LARGE SCALE GENOMIC DNA]</scope>
    <source>
        <strain evidence="7">DSM 24967</strain>
    </source>
</reference>
<evidence type="ECO:0000259" key="5">
    <source>
        <dbReference type="PROSITE" id="PS50893"/>
    </source>
</evidence>
<dbReference type="Pfam" id="PF00005">
    <property type="entry name" value="ABC_tran"/>
    <property type="match status" value="2"/>
</dbReference>
<feature type="coiled-coil region" evidence="3">
    <location>
        <begin position="293"/>
        <end position="320"/>
    </location>
</feature>
<feature type="region of interest" description="Disordered" evidence="4">
    <location>
        <begin position="251"/>
        <end position="277"/>
    </location>
</feature>
<evidence type="ECO:0000256" key="2">
    <source>
        <dbReference type="ARBA" id="ARBA00022840"/>
    </source>
</evidence>
<evidence type="ECO:0000256" key="4">
    <source>
        <dbReference type="SAM" id="MobiDB-lite"/>
    </source>
</evidence>
<dbReference type="SMART" id="SM00382">
    <property type="entry name" value="AAA"/>
    <property type="match status" value="2"/>
</dbReference>
<evidence type="ECO:0000313" key="6">
    <source>
        <dbReference type="EMBL" id="SKB69989.1"/>
    </source>
</evidence>
<dbReference type="GO" id="GO:0005524">
    <property type="term" value="F:ATP binding"/>
    <property type="evidence" value="ECO:0007669"/>
    <property type="project" value="UniProtKB-KW"/>
</dbReference>
<dbReference type="GO" id="GO:0016887">
    <property type="term" value="F:ATP hydrolysis activity"/>
    <property type="evidence" value="ECO:0007669"/>
    <property type="project" value="InterPro"/>
</dbReference>
<gene>
    <name evidence="6" type="ORF">SAMN05660349_02407</name>
</gene>
<dbReference type="FunFam" id="3.40.50.300:FF:001320">
    <property type="entry name" value="Heme ABC transporter ATP-binding protein"/>
    <property type="match status" value="1"/>
</dbReference>
<name>A0A1T5DE53_9BACT</name>
<dbReference type="PROSITE" id="PS50893">
    <property type="entry name" value="ABC_TRANSPORTER_2"/>
    <property type="match status" value="2"/>
</dbReference>
<keyword evidence="3" id="KW-0175">Coiled coil</keyword>
<evidence type="ECO:0000256" key="3">
    <source>
        <dbReference type="SAM" id="Coils"/>
    </source>
</evidence>